<reference evidence="16 17" key="1">
    <citation type="journal article" date="2011" name="Syst. Appl. Microbiol.">
        <title>Defluviimonas denitrificans gen. nov., sp. nov., and Pararhodobacter aggregans gen. nov., sp. nov., non-phototrophic Rhodobacteraceae from the biofilter of a marine aquaculture.</title>
        <authorList>
            <person name="Foesel B.U."/>
            <person name="Drake H.L."/>
            <person name="Schramm A."/>
        </authorList>
    </citation>
    <scope>NUCLEOTIDE SEQUENCE [LARGE SCALE GENOMIC DNA]</scope>
    <source>
        <strain evidence="16 17">D1-19</strain>
    </source>
</reference>
<keyword evidence="4" id="KW-0997">Cell inner membrane</keyword>
<comment type="subcellular location">
    <subcellularLocation>
        <location evidence="1">Cell inner membrane</location>
        <topology evidence="1">Single-pass type II membrane protein</topology>
        <orientation evidence="1">Periplasmic side</orientation>
    </subcellularLocation>
</comment>
<dbReference type="GO" id="GO:0003755">
    <property type="term" value="F:peptidyl-prolyl cis-trans isomerase activity"/>
    <property type="evidence" value="ECO:0007669"/>
    <property type="project" value="InterPro"/>
</dbReference>
<dbReference type="Gene3D" id="1.10.4030.10">
    <property type="entry name" value="Porin chaperone SurA, peptide-binding domain"/>
    <property type="match status" value="1"/>
</dbReference>
<keyword evidence="3" id="KW-1003">Cell membrane</keyword>
<evidence type="ECO:0000256" key="7">
    <source>
        <dbReference type="ARBA" id="ARBA00023136"/>
    </source>
</evidence>
<protein>
    <recommendedName>
        <fullName evidence="2">Parvulin-like PPIase</fullName>
    </recommendedName>
    <alternativeName>
        <fullName evidence="9">Peptidyl-prolyl cis-trans isomerase plp</fullName>
    </alternativeName>
    <alternativeName>
        <fullName evidence="12">Periplasmic chaperone PpiD</fullName>
    </alternativeName>
    <alternativeName>
        <fullName evidence="13">Periplasmic folding chaperone</fullName>
    </alternativeName>
    <alternativeName>
        <fullName evidence="10">Rotamase plp</fullName>
    </alternativeName>
</protein>
<dbReference type="Pfam" id="PF13145">
    <property type="entry name" value="Rotamase_2"/>
    <property type="match status" value="1"/>
</dbReference>
<dbReference type="InterPro" id="IPR027304">
    <property type="entry name" value="Trigger_fact/SurA_dom_sf"/>
</dbReference>
<evidence type="ECO:0000256" key="14">
    <source>
        <dbReference type="SAM" id="Phobius"/>
    </source>
</evidence>
<comment type="similarity">
    <text evidence="11">Belongs to the PpiD chaperone family.</text>
</comment>
<evidence type="ECO:0000256" key="11">
    <source>
        <dbReference type="ARBA" id="ARBA00038408"/>
    </source>
</evidence>
<feature type="transmembrane region" description="Helical" evidence="14">
    <location>
        <begin position="12"/>
        <end position="32"/>
    </location>
</feature>
<dbReference type="GO" id="GO:0005886">
    <property type="term" value="C:plasma membrane"/>
    <property type="evidence" value="ECO:0007669"/>
    <property type="project" value="UniProtKB-SubCell"/>
</dbReference>
<evidence type="ECO:0000256" key="1">
    <source>
        <dbReference type="ARBA" id="ARBA00004382"/>
    </source>
</evidence>
<evidence type="ECO:0000256" key="9">
    <source>
        <dbReference type="ARBA" id="ARBA00030642"/>
    </source>
</evidence>
<dbReference type="Pfam" id="PF13624">
    <property type="entry name" value="SurA_N_3"/>
    <property type="match status" value="1"/>
</dbReference>
<dbReference type="Proteomes" id="UP000244810">
    <property type="component" value="Unassembled WGS sequence"/>
</dbReference>
<keyword evidence="17" id="KW-1185">Reference proteome</keyword>
<keyword evidence="5 14" id="KW-0812">Transmembrane</keyword>
<comment type="caution">
    <text evidence="16">The sequence shown here is derived from an EMBL/GenBank/DDBJ whole genome shotgun (WGS) entry which is preliminary data.</text>
</comment>
<dbReference type="InterPro" id="IPR046357">
    <property type="entry name" value="PPIase_dom_sf"/>
</dbReference>
<evidence type="ECO:0000256" key="8">
    <source>
        <dbReference type="ARBA" id="ARBA00023186"/>
    </source>
</evidence>
<keyword evidence="6 14" id="KW-1133">Transmembrane helix</keyword>
<evidence type="ECO:0000256" key="5">
    <source>
        <dbReference type="ARBA" id="ARBA00022692"/>
    </source>
</evidence>
<evidence type="ECO:0000259" key="15">
    <source>
        <dbReference type="Pfam" id="PF13145"/>
    </source>
</evidence>
<evidence type="ECO:0000256" key="2">
    <source>
        <dbReference type="ARBA" id="ARBA00018370"/>
    </source>
</evidence>
<dbReference type="EMBL" id="QDDR01000013">
    <property type="protein sequence ID" value="PVE45685.1"/>
    <property type="molecule type" value="Genomic_DNA"/>
</dbReference>
<evidence type="ECO:0000256" key="12">
    <source>
        <dbReference type="ARBA" id="ARBA00040743"/>
    </source>
</evidence>
<proteinExistence type="inferred from homology"/>
<dbReference type="PANTHER" id="PTHR47529:SF1">
    <property type="entry name" value="PERIPLASMIC CHAPERONE PPID"/>
    <property type="match status" value="1"/>
</dbReference>
<dbReference type="Gene3D" id="3.10.50.40">
    <property type="match status" value="1"/>
</dbReference>
<dbReference type="AlphaFoldDB" id="A0A2T7ULX1"/>
<keyword evidence="8" id="KW-0143">Chaperone</keyword>
<evidence type="ECO:0000313" key="17">
    <source>
        <dbReference type="Proteomes" id="UP000244810"/>
    </source>
</evidence>
<dbReference type="SUPFAM" id="SSF54534">
    <property type="entry name" value="FKBP-like"/>
    <property type="match status" value="1"/>
</dbReference>
<gene>
    <name evidence="16" type="ORF">DDE23_20730</name>
</gene>
<dbReference type="InterPro" id="IPR052029">
    <property type="entry name" value="PpiD_chaperone"/>
</dbReference>
<dbReference type="PANTHER" id="PTHR47529">
    <property type="entry name" value="PEPTIDYL-PROLYL CIS-TRANS ISOMERASE D"/>
    <property type="match status" value="1"/>
</dbReference>
<organism evidence="16 17">
    <name type="scientific">Pararhodobacter aggregans</name>
    <dbReference type="NCBI Taxonomy" id="404875"/>
    <lineage>
        <taxon>Bacteria</taxon>
        <taxon>Pseudomonadati</taxon>
        <taxon>Pseudomonadota</taxon>
        <taxon>Alphaproteobacteria</taxon>
        <taxon>Rhodobacterales</taxon>
        <taxon>Paracoccaceae</taxon>
        <taxon>Pararhodobacter</taxon>
    </lineage>
</organism>
<dbReference type="InterPro" id="IPR000297">
    <property type="entry name" value="PPIase_PpiC"/>
</dbReference>
<dbReference type="OrthoDB" id="9768393at2"/>
<keyword evidence="16" id="KW-0413">Isomerase</keyword>
<feature type="domain" description="PpiC" evidence="15">
    <location>
        <begin position="245"/>
        <end position="365"/>
    </location>
</feature>
<dbReference type="SUPFAM" id="SSF109998">
    <property type="entry name" value="Triger factor/SurA peptide-binding domain-like"/>
    <property type="match status" value="1"/>
</dbReference>
<evidence type="ECO:0000313" key="16">
    <source>
        <dbReference type="EMBL" id="PVE45685.1"/>
    </source>
</evidence>
<name>A0A2T7ULX1_9RHOB</name>
<evidence type="ECO:0000256" key="13">
    <source>
        <dbReference type="ARBA" id="ARBA00042775"/>
    </source>
</evidence>
<keyword evidence="7 14" id="KW-0472">Membrane</keyword>
<dbReference type="RefSeq" id="WP_107751689.1">
    <property type="nucleotide sequence ID" value="NZ_QBKF01000005.1"/>
</dbReference>
<evidence type="ECO:0000256" key="4">
    <source>
        <dbReference type="ARBA" id="ARBA00022519"/>
    </source>
</evidence>
<evidence type="ECO:0000256" key="6">
    <source>
        <dbReference type="ARBA" id="ARBA00022989"/>
    </source>
</evidence>
<sequence>MAKKNGAQAIMMWILMAMLIAGLGGFGIDSFLGGRVTSIGAVGDRQIPADAYARALQAEMRGLESQIGQPVTLAMAQGAQIDQQVRAQLITEAALDNEADRIGISVGDQNVQRSIVQMGAFQGPTGAFDMETYRFRLQNNGMTPAEFEEQVRRDAARSLLQAATAAGIETPDNLRAPLMDYYATRHRFDIFTLTEAQLPSPLTEPDGAAIQAYYDANLAEFTTPETRHITFAWLTPDMVLDSVEVDEATIRSLYDERIADYVQPERRLVERLVFGSEAEAQAAMDRLTAGEASFEDLVTARGLSLDDADMGDVSEAQLGAAGAAVFALEDPGQVVGPLPSNLGPALFRMNAILNAQETTFEEARDELRAELAGDAARRAIQDQQESLDDLLAGGATLEDLAAESAMQLGEIDWNADVTEGIAAYTEFAAAAASAQADDFPELAPLSDGGLFALRLDRVTPPAPQPLDAVRLEAAAGAREEALNAALATLGQEWSGELASGGVEAFSEARGIAAETLADVTRLDPQPQIPPSMMDELMAGDEGTTVLHVAEGRALLALIGPTEAADTEDAQTQQLTQAINQQMGQSLAQDVFTYFARALQAEAGITLNQAAIDAVHTNFR</sequence>
<evidence type="ECO:0000256" key="3">
    <source>
        <dbReference type="ARBA" id="ARBA00022475"/>
    </source>
</evidence>
<evidence type="ECO:0000256" key="10">
    <source>
        <dbReference type="ARBA" id="ARBA00031484"/>
    </source>
</evidence>
<accession>A0A2T7ULX1</accession>